<dbReference type="PANTHER" id="PTHR12242">
    <property type="entry name" value="OS02G0130600 PROTEIN-RELATED"/>
    <property type="match status" value="1"/>
</dbReference>
<evidence type="ECO:0000313" key="2">
    <source>
        <dbReference type="EMBL" id="KAK2075608.1"/>
    </source>
</evidence>
<feature type="transmembrane region" description="Helical" evidence="1">
    <location>
        <begin position="179"/>
        <end position="199"/>
    </location>
</feature>
<feature type="transmembrane region" description="Helical" evidence="1">
    <location>
        <begin position="27"/>
        <end position="48"/>
    </location>
</feature>
<evidence type="ECO:0000256" key="1">
    <source>
        <dbReference type="SAM" id="Phobius"/>
    </source>
</evidence>
<keyword evidence="1" id="KW-0812">Transmembrane</keyword>
<feature type="transmembrane region" description="Helical" evidence="1">
    <location>
        <begin position="60"/>
        <end position="87"/>
    </location>
</feature>
<comment type="caution">
    <text evidence="2">The sequence shown here is derived from an EMBL/GenBank/DDBJ whole genome shotgun (WGS) entry which is preliminary data.</text>
</comment>
<keyword evidence="3" id="KW-1185">Reference proteome</keyword>
<organism evidence="2 3">
    <name type="scientific">Prototheca wickerhamii</name>
    <dbReference type="NCBI Taxonomy" id="3111"/>
    <lineage>
        <taxon>Eukaryota</taxon>
        <taxon>Viridiplantae</taxon>
        <taxon>Chlorophyta</taxon>
        <taxon>core chlorophytes</taxon>
        <taxon>Trebouxiophyceae</taxon>
        <taxon>Chlorellales</taxon>
        <taxon>Chlorellaceae</taxon>
        <taxon>Prototheca</taxon>
    </lineage>
</organism>
<protein>
    <submittedName>
        <fullName evidence="2">Uncharacterized protein</fullName>
    </submittedName>
</protein>
<accession>A0AAD9ID65</accession>
<gene>
    <name evidence="2" type="ORF">QBZ16_001716</name>
</gene>
<name>A0AAD9ID65_PROWI</name>
<feature type="transmembrane region" description="Helical" evidence="1">
    <location>
        <begin position="139"/>
        <end position="158"/>
    </location>
</feature>
<reference evidence="2" key="1">
    <citation type="submission" date="2021-01" db="EMBL/GenBank/DDBJ databases">
        <authorList>
            <person name="Eckstrom K.M.E."/>
        </authorList>
    </citation>
    <scope>NUCLEOTIDE SEQUENCE</scope>
    <source>
        <strain evidence="2">UVCC 0001</strain>
    </source>
</reference>
<proteinExistence type="predicted"/>
<dbReference type="AlphaFoldDB" id="A0AAD9ID65"/>
<dbReference type="EMBL" id="JASFZW010000014">
    <property type="protein sequence ID" value="KAK2075608.1"/>
    <property type="molecule type" value="Genomic_DNA"/>
</dbReference>
<evidence type="ECO:0000313" key="3">
    <source>
        <dbReference type="Proteomes" id="UP001255856"/>
    </source>
</evidence>
<keyword evidence="1" id="KW-0472">Membrane</keyword>
<keyword evidence="1" id="KW-1133">Transmembrane helix</keyword>
<dbReference type="Proteomes" id="UP001255856">
    <property type="component" value="Unassembled WGS sequence"/>
</dbReference>
<sequence>MLSYCLFIGVKQLLRRGFVALVFYTVWNWWLLTLYFALASWASWYAIRHKGEKRGRKMRLLHWVVVAVFHAESGALLIVDIITWAVLVPMLMNTPEGATKEFWRERLFCLESYSQHGANFFMMAGELALNSIPVSLPAAGWHGVWASVYGLWSAAYFLRHGRAIYPFLDVKRPNAWLGYVFMVLAAWLAHGVVQTGILLRDGVHRRLGLHPKRQQ</sequence>
<dbReference type="GO" id="GO:0016020">
    <property type="term" value="C:membrane"/>
    <property type="evidence" value="ECO:0007669"/>
    <property type="project" value="TreeGrafter"/>
</dbReference>